<comment type="caution">
    <text evidence="2">The sequence shown here is derived from an EMBL/GenBank/DDBJ whole genome shotgun (WGS) entry which is preliminary data.</text>
</comment>
<feature type="compositionally biased region" description="Pro residues" evidence="1">
    <location>
        <begin position="10"/>
        <end position="19"/>
    </location>
</feature>
<keyword evidence="3" id="KW-1185">Reference proteome</keyword>
<reference evidence="3" key="1">
    <citation type="journal article" date="2023" name="Commun. Biol.">
        <title>Genome analysis of Parmales, the sister group of diatoms, reveals the evolutionary specialization of diatoms from phago-mixotrophs to photoautotrophs.</title>
        <authorList>
            <person name="Ban H."/>
            <person name="Sato S."/>
            <person name="Yoshikawa S."/>
            <person name="Yamada K."/>
            <person name="Nakamura Y."/>
            <person name="Ichinomiya M."/>
            <person name="Sato N."/>
            <person name="Blanc-Mathieu R."/>
            <person name="Endo H."/>
            <person name="Kuwata A."/>
            <person name="Ogata H."/>
        </authorList>
    </citation>
    <scope>NUCLEOTIDE SEQUENCE [LARGE SCALE GENOMIC DNA]</scope>
    <source>
        <strain evidence="3">NIES 3701</strain>
    </source>
</reference>
<evidence type="ECO:0000313" key="3">
    <source>
        <dbReference type="Proteomes" id="UP001165085"/>
    </source>
</evidence>
<name>A0A9W6ZK38_9STRA</name>
<protein>
    <submittedName>
        <fullName evidence="2">Uncharacterized protein</fullName>
    </submittedName>
</protein>
<evidence type="ECO:0000256" key="1">
    <source>
        <dbReference type="SAM" id="MobiDB-lite"/>
    </source>
</evidence>
<proteinExistence type="predicted"/>
<dbReference type="EMBL" id="BRXY01000003">
    <property type="protein sequence ID" value="GMH51445.1"/>
    <property type="molecule type" value="Genomic_DNA"/>
</dbReference>
<feature type="region of interest" description="Disordered" evidence="1">
    <location>
        <begin position="1"/>
        <end position="43"/>
    </location>
</feature>
<dbReference type="AlphaFoldDB" id="A0A9W6ZK38"/>
<organism evidence="2 3">
    <name type="scientific">Triparma strigata</name>
    <dbReference type="NCBI Taxonomy" id="1606541"/>
    <lineage>
        <taxon>Eukaryota</taxon>
        <taxon>Sar</taxon>
        <taxon>Stramenopiles</taxon>
        <taxon>Ochrophyta</taxon>
        <taxon>Bolidophyceae</taxon>
        <taxon>Parmales</taxon>
        <taxon>Triparmaceae</taxon>
        <taxon>Triparma</taxon>
    </lineage>
</organism>
<accession>A0A9W6ZK38</accession>
<sequence>MPYDSETLPSPSPPSPLRSPPKASSLNRPPLPPSPSIDLTSLPKYDHPPTFSSEYAFFNFVNKAGFRSLPQPSTLTHLPGQTIAYLWDTGWAYGKVSPLDPQTLNPTRKEEVTATGANFWVRYEDGFYPQKLEREGYMKEGVFPDDVEVGTWCVVERFKKRKRKE</sequence>
<evidence type="ECO:0000313" key="2">
    <source>
        <dbReference type="EMBL" id="GMH51445.1"/>
    </source>
</evidence>
<dbReference type="Proteomes" id="UP001165085">
    <property type="component" value="Unassembled WGS sequence"/>
</dbReference>
<gene>
    <name evidence="2" type="ORF">TrST_g4617</name>
</gene>